<comment type="pathway">
    <text evidence="11">Phospholipid metabolism; phosphatidylethanolamine biosynthesis; phosphatidylethanolamine from CDP-diacylglycerol: step 2/2.</text>
</comment>
<dbReference type="SMART" id="SM00239">
    <property type="entry name" value="C2"/>
    <property type="match status" value="2"/>
</dbReference>
<evidence type="ECO:0000256" key="4">
    <source>
        <dbReference type="ARBA" id="ARBA00023098"/>
    </source>
</evidence>
<dbReference type="Proteomes" id="UP000590412">
    <property type="component" value="Unassembled WGS sequence"/>
</dbReference>
<dbReference type="AlphaFoldDB" id="A0A8X7TAK8"/>
<feature type="region of interest" description="Disordered" evidence="12">
    <location>
        <begin position="315"/>
        <end position="337"/>
    </location>
</feature>
<comment type="caution">
    <text evidence="14">The sequence shown here is derived from an EMBL/GenBank/DDBJ whole genome shotgun (WGS) entry which is preliminary data.</text>
</comment>
<comment type="catalytic activity">
    <reaction evidence="11">
        <text>a 1,2-diacyl-sn-glycero-3-phospho-L-serine + H(+) = a 1,2-diacyl-sn-glycero-3-phosphoethanolamine + CO2</text>
        <dbReference type="Rhea" id="RHEA:20828"/>
        <dbReference type="ChEBI" id="CHEBI:15378"/>
        <dbReference type="ChEBI" id="CHEBI:16526"/>
        <dbReference type="ChEBI" id="CHEBI:57262"/>
        <dbReference type="ChEBI" id="CHEBI:64612"/>
        <dbReference type="EC" id="4.1.1.65"/>
    </reaction>
</comment>
<feature type="active site" description="Schiff-base intermediate with substrate; via pyruvic acid; for decarboxylase activity" evidence="11">
    <location>
        <position position="989"/>
    </location>
</feature>
<comment type="cofactor">
    <cofactor evidence="11">
        <name>pyruvate</name>
        <dbReference type="ChEBI" id="CHEBI:15361"/>
    </cofactor>
    <text evidence="11">Binds 1 pyruvoyl group covalently per subunit.</text>
</comment>
<proteinExistence type="inferred from homology"/>
<evidence type="ECO:0000256" key="9">
    <source>
        <dbReference type="ARBA" id="ARBA00023264"/>
    </source>
</evidence>
<keyword evidence="11" id="KW-0967">Endosome</keyword>
<dbReference type="OrthoDB" id="67700at2759"/>
<dbReference type="EC" id="4.1.1.65" evidence="11"/>
<dbReference type="InterPro" id="IPR003817">
    <property type="entry name" value="PS_Dcarbxylase"/>
</dbReference>
<evidence type="ECO:0000256" key="3">
    <source>
        <dbReference type="ARBA" id="ARBA00022793"/>
    </source>
</evidence>
<evidence type="ECO:0000256" key="6">
    <source>
        <dbReference type="ARBA" id="ARBA00023145"/>
    </source>
</evidence>
<evidence type="ECO:0000256" key="11">
    <source>
        <dbReference type="HAMAP-Rule" id="MF_03209"/>
    </source>
</evidence>
<comment type="pathway">
    <text evidence="1">Lipid metabolism.</text>
</comment>
<keyword evidence="10 11" id="KW-0670">Pyruvate</keyword>
<feature type="compositionally biased region" description="Low complexity" evidence="12">
    <location>
        <begin position="9"/>
        <end position="23"/>
    </location>
</feature>
<feature type="domain" description="C2" evidence="13">
    <location>
        <begin position="344"/>
        <end position="468"/>
    </location>
</feature>
<keyword evidence="11" id="KW-0333">Golgi apparatus</keyword>
<dbReference type="GO" id="GO:0006646">
    <property type="term" value="P:phosphatidylethanolamine biosynthetic process"/>
    <property type="evidence" value="ECO:0007669"/>
    <property type="project" value="UniProtKB-UniRule"/>
</dbReference>
<feature type="chain" id="PRO_5036521496" description="Phosphatidylserine decarboxylase 2 alpha chain" evidence="11">
    <location>
        <begin position="989"/>
        <end position="1110"/>
    </location>
</feature>
<feature type="active site" description="Charge relay system; for autoendoproteolytic cleavage activity" evidence="11">
    <location>
        <position position="902"/>
    </location>
</feature>
<feature type="site" description="Cleavage (non-hydrolytic); by autocatalysis" evidence="11">
    <location>
        <begin position="988"/>
        <end position="989"/>
    </location>
</feature>
<keyword evidence="4 11" id="KW-0443">Lipid metabolism</keyword>
<evidence type="ECO:0000256" key="5">
    <source>
        <dbReference type="ARBA" id="ARBA00023136"/>
    </source>
</evidence>
<dbReference type="GO" id="GO:0016540">
    <property type="term" value="P:protein autoprocessing"/>
    <property type="evidence" value="ECO:0007669"/>
    <property type="project" value="UniProtKB-UniRule"/>
</dbReference>
<dbReference type="InterPro" id="IPR033177">
    <property type="entry name" value="PSD-B"/>
</dbReference>
<evidence type="ECO:0000256" key="12">
    <source>
        <dbReference type="SAM" id="MobiDB-lite"/>
    </source>
</evidence>
<comment type="function">
    <text evidence="11">Catalyzes the formation of phosphatidylethanolamine (PtdEtn) from phosphatidylserine (PtdSer). Plays a central role in phospholipid metabolism and in the interorganelle trafficking of phosphatidylserine.</text>
</comment>
<dbReference type="Gene3D" id="2.60.40.150">
    <property type="entry name" value="C2 domain"/>
    <property type="match status" value="2"/>
</dbReference>
<dbReference type="GO" id="GO:0004609">
    <property type="term" value="F:phosphatidylserine decarboxylase activity"/>
    <property type="evidence" value="ECO:0007669"/>
    <property type="project" value="UniProtKB-UniRule"/>
</dbReference>
<evidence type="ECO:0000256" key="10">
    <source>
        <dbReference type="ARBA" id="ARBA00023317"/>
    </source>
</evidence>
<dbReference type="CDD" id="cd00030">
    <property type="entry name" value="C2"/>
    <property type="match status" value="1"/>
</dbReference>
<organism evidence="14 15">
    <name type="scientific">Candida parapsilosis</name>
    <name type="common">Yeast</name>
    <dbReference type="NCBI Taxonomy" id="5480"/>
    <lineage>
        <taxon>Eukaryota</taxon>
        <taxon>Fungi</taxon>
        <taxon>Dikarya</taxon>
        <taxon>Ascomycota</taxon>
        <taxon>Saccharomycotina</taxon>
        <taxon>Pichiomycetes</taxon>
        <taxon>Debaryomycetaceae</taxon>
        <taxon>Candida/Lodderomyces clade</taxon>
        <taxon>Candida</taxon>
    </lineage>
</organism>
<dbReference type="SUPFAM" id="SSF49562">
    <property type="entry name" value="C2 domain (Calcium/lipid-binding domain, CaLB)"/>
    <property type="match status" value="2"/>
</dbReference>
<evidence type="ECO:0000256" key="2">
    <source>
        <dbReference type="ARBA" id="ARBA00022516"/>
    </source>
</evidence>
<name>A0A8X7TAK8_CANPA</name>
<comment type="domain">
    <text evidence="11">The C2 domains have an essential, but non-catalytic function. They may facilitate interactions with other proteins and are required for lipid transport function.</text>
</comment>
<keyword evidence="6 11" id="KW-0865">Zymogen</keyword>
<evidence type="ECO:0000256" key="8">
    <source>
        <dbReference type="ARBA" id="ARBA00023239"/>
    </source>
</evidence>
<keyword evidence="7 11" id="KW-0594">Phospholipid biosynthesis</keyword>
<evidence type="ECO:0000259" key="13">
    <source>
        <dbReference type="PROSITE" id="PS50004"/>
    </source>
</evidence>
<dbReference type="PANTHER" id="PTHR10067:SF17">
    <property type="entry name" value="PHOSPHATIDYLSERINE DECARBOXYLASE PROENZYME 2"/>
    <property type="match status" value="1"/>
</dbReference>
<dbReference type="InterPro" id="IPR000008">
    <property type="entry name" value="C2_dom"/>
</dbReference>
<feature type="domain" description="C2" evidence="13">
    <location>
        <begin position="34"/>
        <end position="163"/>
    </location>
</feature>
<dbReference type="GO" id="GO:0000139">
    <property type="term" value="C:Golgi membrane"/>
    <property type="evidence" value="ECO:0007669"/>
    <property type="project" value="UniProtKB-SubCell"/>
</dbReference>
<dbReference type="HAMAP" id="MF_00663">
    <property type="entry name" value="PS_decarb_PSD_B_type2"/>
    <property type="match status" value="1"/>
</dbReference>
<keyword evidence="9 11" id="KW-1208">Phospholipid metabolism</keyword>
<dbReference type="GO" id="GO:0010008">
    <property type="term" value="C:endosome membrane"/>
    <property type="evidence" value="ECO:0007669"/>
    <property type="project" value="UniProtKB-SubCell"/>
</dbReference>
<dbReference type="Pfam" id="PF02666">
    <property type="entry name" value="PS_Dcarbxylase"/>
    <property type="match status" value="1"/>
</dbReference>
<evidence type="ECO:0000313" key="14">
    <source>
        <dbReference type="EMBL" id="KAF6048886.1"/>
    </source>
</evidence>
<dbReference type="PANTHER" id="PTHR10067">
    <property type="entry name" value="PHOSPHATIDYLSERINE DECARBOXYLASE"/>
    <property type="match status" value="1"/>
</dbReference>
<feature type="active site" description="Charge relay system; for autoendoproteolytic cleavage activity" evidence="11">
    <location>
        <position position="840"/>
    </location>
</feature>
<comment type="similarity">
    <text evidence="11">Belongs to the phosphatidylserine decarboxylase family. PSD-B subfamily. Eukaryotic type II sub-subfamily.</text>
</comment>
<comment type="PTM">
    <text evidence="11">Is synthesized initially as an inactive proenzyme. Formation of the active enzyme involves a self-maturation process in which the active site pyruvoyl group is generated from an internal serine residue via an autocatalytic post-translational modification. Two non-identical subunits are generated from the proenzyme in this reaction, and the pyruvate is formed at the N-terminus of the alpha chain, which is derived from the carboxyl end of the proenzyme. The autoendoproteolytic cleavage occurs by a canonical serine protease mechanism, in which the side chain hydroxyl group of the serine supplies its oxygen atom to form the C-terminus of the beta chain, while the remainder of the serine residue undergoes an oxidative deamination to produce ammonia and the pyruvoyl prosthetic group on the alpha chain. During this reaction, the Ser that is part of the protease active site of the proenzyme becomes the pyruvoyl prosthetic group, which constitutes an essential element of the active site of the mature decarboxylase.</text>
</comment>
<comment type="subcellular location">
    <subcellularLocation>
        <location evidence="11">Golgi apparatus membrane</location>
        <topology evidence="11">Peripheral membrane protein</topology>
        <orientation evidence="11">Cytoplasmic side</orientation>
    </subcellularLocation>
    <subcellularLocation>
        <location evidence="11">Endosome membrane</location>
        <topology evidence="11">Peripheral membrane protein</topology>
        <orientation evidence="11">Cytoplasmic side</orientation>
    </subcellularLocation>
</comment>
<evidence type="ECO:0000256" key="1">
    <source>
        <dbReference type="ARBA" id="ARBA00005189"/>
    </source>
</evidence>
<dbReference type="GO" id="GO:0005795">
    <property type="term" value="C:Golgi stack"/>
    <property type="evidence" value="ECO:0007669"/>
    <property type="project" value="UniProtKB-UniRule"/>
</dbReference>
<sequence>MGDRFQDQSKSGSGSNSSSNSTSYASLRNIENNGNSKINVDINQNSSSPYKLYLKINANRAADLVTTTDSEKEANAGKHSSRKFINPVLVAKINDKKKVTQRKTNTNQPSWDDELNLSLKRGDLSSILVISVWDKHKRYKNYLGELRLSLEKLFLKDDGTFTEKTELKWYGLSSNSTVHAFVTGSVLLSFELFVKRRKSRTITGKKEVGANVGAQMQDLRLNMTEQEFKTWLRSLIEPDSKALHSLTPDEQGFYDEAMTDISDMESLATKKSAGSILSNDRPANKIKKDNFLSVRGNDRYASSFSEQSSYLSTDAYSDGNLSQGGGERKDKPKRRLGIRKTGRAHSDLFKSKKFELSGRQVLGVLFIEIVSCEDLPPVSNFTRTSFDMDPFVVVTFGKKTFRTSWKRHTLSPIFNERVAFEVMAHESNYTVQFSVLDRDRFSFHDDVAHIKLALRDLIELSPFQSLMDHGLSSSDLSANPEPGYSTGDLDASSNSNVKILEEDNIVKSVRRGRFSNRRKIVESTVDTSKFKVMSLSLDLHDQKYLGKYSPKLKIRVRFETYNDLRKEFWKVLLKQYDLGETKQEETYDFMELVSLLDALGTKDAESLVEEFYRNLGKDATADSLAYDEIIEQLEIHVSLNDQNSNRIFVFDTCPLCSQKRLSKKQDTDIITHFAICASKDWSIVNKLLVSSYATPRHATKKWYSKALIKLTYGKYKLGGNTANIFVQDRLTGIIVEEKMSVYVRLGIRLLYKGLDKAKSKRVRLLLSSLSKKQGRKFDSPSSKADIASFIKFHKLSLDDCLIEDPEGYPTFNEFFYRKLKPNARVIEDKKNKGIVSSPADCRCTVFDSVDDATNLWIKGRNFTLAKLFNGNFQNLNTTNLYKSDQCSLGIFRLAPQDYHRFHSPVSGTIGPIKYIEGEYYTVNPMAIRSELDVFGENVRSIIPIQTKEYGMVIMIAVGAMMVGSICLTKQEGDSIERGEEVGYFKFGGSTIILLFDRTKFTFDSDLVSNSKSCIETLVRVGQSIGHSPDVNEFKRDHVEFDQLPQTTKLQLIRVLTGGDLTDKHQLSNWEANRTTGLEEVDEEEDYYVSDSNISFGADSSMEEEGSITSE</sequence>
<feature type="compositionally biased region" description="Acidic residues" evidence="12">
    <location>
        <begin position="1100"/>
        <end position="1110"/>
    </location>
</feature>
<accession>A0A8X7TAK8</accession>
<evidence type="ECO:0000256" key="7">
    <source>
        <dbReference type="ARBA" id="ARBA00023209"/>
    </source>
</evidence>
<dbReference type="NCBIfam" id="TIGR00163">
    <property type="entry name" value="PS_decarb"/>
    <property type="match status" value="1"/>
</dbReference>
<feature type="chain" id="PRO_5036521495" description="Phosphatidylserine decarboxylase 2 beta chain" evidence="11">
    <location>
        <begin position="1"/>
        <end position="988"/>
    </location>
</feature>
<reference evidence="14" key="1">
    <citation type="submission" date="2020-03" db="EMBL/GenBank/DDBJ databases">
        <title>FDA dAtabase for Regulatory Grade micrObial Sequences (FDA-ARGOS): Supporting development and validation of Infectious Disease Dx tests.</title>
        <authorList>
            <person name="Campos J."/>
            <person name="Goldberg B."/>
            <person name="Tallon L."/>
            <person name="Sadzewicz L."/>
            <person name="Vavikolanu K."/>
            <person name="Mehta A."/>
            <person name="Aluvathingal J."/>
            <person name="Nadendla S."/>
            <person name="Nandy P."/>
            <person name="Geyer C."/>
            <person name="Yan Y."/>
            <person name="Sichtig H."/>
        </authorList>
    </citation>
    <scope>NUCLEOTIDE SEQUENCE [LARGE SCALE GENOMIC DNA]</scope>
    <source>
        <strain evidence="14">FDAARGOS_652</strain>
    </source>
</reference>
<keyword evidence="8 11" id="KW-0456">Lyase</keyword>
<gene>
    <name evidence="11" type="primary">PSD2</name>
    <name evidence="14" type="ORF">FOB60_004269</name>
</gene>
<keyword evidence="5 11" id="KW-0472">Membrane</keyword>
<comment type="subunit">
    <text evidence="11">Heterodimer of a large membrane-associated beta subunit and a small pyruvoyl-containing alpha subunit. Interacts with pstB2. This interaction may be a means to structurally tether the donor membrane (ER) harboring PstB2 to acceptor membranes (Golgi/endosomes) harboring PSD2 during PtdSer transport to the site of PtdEtn synthesis.</text>
</comment>
<dbReference type="CDD" id="cd04039">
    <property type="entry name" value="C2_PSD"/>
    <property type="match status" value="1"/>
</dbReference>
<feature type="modified residue" description="Pyruvic acid (Ser); by autocatalysis" evidence="11">
    <location>
        <position position="989"/>
    </location>
</feature>
<dbReference type="Pfam" id="PF00168">
    <property type="entry name" value="C2"/>
    <property type="match status" value="2"/>
</dbReference>
<protein>
    <recommendedName>
        <fullName evidence="11">Phosphatidylserine decarboxylase proenzyme 2</fullName>
        <ecNumber evidence="11">4.1.1.65</ecNumber>
    </recommendedName>
    <component>
        <recommendedName>
            <fullName evidence="11">Phosphatidylserine decarboxylase 2 beta chain</fullName>
        </recommendedName>
    </component>
    <component>
        <recommendedName>
            <fullName evidence="11">Phosphatidylserine decarboxylase 2 alpha chain</fullName>
        </recommendedName>
    </component>
</protein>
<dbReference type="EMBL" id="JABWAB010000006">
    <property type="protein sequence ID" value="KAF6048886.1"/>
    <property type="molecule type" value="Genomic_DNA"/>
</dbReference>
<evidence type="ECO:0000313" key="15">
    <source>
        <dbReference type="Proteomes" id="UP000590412"/>
    </source>
</evidence>
<feature type="region of interest" description="Disordered" evidence="12">
    <location>
        <begin position="1"/>
        <end position="27"/>
    </location>
</feature>
<dbReference type="InterPro" id="IPR033179">
    <property type="entry name" value="PSD_type2_pro"/>
</dbReference>
<feature type="active site" description="Charge relay system; for autoendoproteolytic cleavage activity" evidence="11">
    <location>
        <position position="989"/>
    </location>
</feature>
<dbReference type="PROSITE" id="PS50004">
    <property type="entry name" value="C2"/>
    <property type="match status" value="2"/>
</dbReference>
<feature type="region of interest" description="Disordered" evidence="12">
    <location>
        <begin position="1091"/>
        <end position="1110"/>
    </location>
</feature>
<dbReference type="InterPro" id="IPR035892">
    <property type="entry name" value="C2_domain_sf"/>
</dbReference>
<keyword evidence="3 11" id="KW-0210">Decarboxylase</keyword>
<keyword evidence="2 11" id="KW-0444">Lipid biosynthesis</keyword>